<keyword evidence="3" id="KW-1185">Reference proteome</keyword>
<protein>
    <submittedName>
        <fullName evidence="2">Uncharacterized protein</fullName>
    </submittedName>
</protein>
<evidence type="ECO:0000313" key="3">
    <source>
        <dbReference type="Proteomes" id="UP000593564"/>
    </source>
</evidence>
<accession>A0A7J7H5P5</accession>
<feature type="region of interest" description="Disordered" evidence="1">
    <location>
        <begin position="56"/>
        <end position="76"/>
    </location>
</feature>
<proteinExistence type="predicted"/>
<dbReference type="AlphaFoldDB" id="A0A7J7H5P5"/>
<sequence>MAPSPALAVDDRSTTVTSLCRYYQILPGQGPPLSARQRSDRRIEVGFASRTRTSLKLETSSTMAQPATSKTTAASQSRRAYLTFLAGDGDYVKVVVGLAKGLRKGTDVCWWLRDV</sequence>
<reference evidence="3" key="1">
    <citation type="journal article" date="2020" name="Nat. Commun.">
        <title>Genome assembly of wild tea tree DASZ reveals pedigree and selection history of tea varieties.</title>
        <authorList>
            <person name="Zhang W."/>
            <person name="Zhang Y."/>
            <person name="Qiu H."/>
            <person name="Guo Y."/>
            <person name="Wan H."/>
            <person name="Zhang X."/>
            <person name="Scossa F."/>
            <person name="Alseekh S."/>
            <person name="Zhang Q."/>
            <person name="Wang P."/>
            <person name="Xu L."/>
            <person name="Schmidt M.H."/>
            <person name="Jia X."/>
            <person name="Li D."/>
            <person name="Zhu A."/>
            <person name="Guo F."/>
            <person name="Chen W."/>
            <person name="Ni D."/>
            <person name="Usadel B."/>
            <person name="Fernie A.R."/>
            <person name="Wen W."/>
        </authorList>
    </citation>
    <scope>NUCLEOTIDE SEQUENCE [LARGE SCALE GENOMIC DNA]</scope>
    <source>
        <strain evidence="3">cv. G240</strain>
    </source>
</reference>
<reference evidence="2 3" key="2">
    <citation type="submission" date="2020-07" db="EMBL/GenBank/DDBJ databases">
        <title>Genome assembly of wild tea tree DASZ reveals pedigree and selection history of tea varieties.</title>
        <authorList>
            <person name="Zhang W."/>
        </authorList>
    </citation>
    <scope>NUCLEOTIDE SEQUENCE [LARGE SCALE GENOMIC DNA]</scope>
    <source>
        <strain evidence="3">cv. G240</strain>
        <tissue evidence="2">Leaf</tissue>
    </source>
</reference>
<evidence type="ECO:0000256" key="1">
    <source>
        <dbReference type="SAM" id="MobiDB-lite"/>
    </source>
</evidence>
<dbReference type="Proteomes" id="UP000593564">
    <property type="component" value="Unassembled WGS sequence"/>
</dbReference>
<evidence type="ECO:0000313" key="2">
    <source>
        <dbReference type="EMBL" id="KAF5947845.1"/>
    </source>
</evidence>
<dbReference type="EMBL" id="JACBKZ010000006">
    <property type="protein sequence ID" value="KAF5947845.1"/>
    <property type="molecule type" value="Genomic_DNA"/>
</dbReference>
<comment type="caution">
    <text evidence="2">The sequence shown here is derived from an EMBL/GenBank/DDBJ whole genome shotgun (WGS) entry which is preliminary data.</text>
</comment>
<organism evidence="2 3">
    <name type="scientific">Camellia sinensis</name>
    <name type="common">Tea plant</name>
    <name type="synonym">Thea sinensis</name>
    <dbReference type="NCBI Taxonomy" id="4442"/>
    <lineage>
        <taxon>Eukaryota</taxon>
        <taxon>Viridiplantae</taxon>
        <taxon>Streptophyta</taxon>
        <taxon>Embryophyta</taxon>
        <taxon>Tracheophyta</taxon>
        <taxon>Spermatophyta</taxon>
        <taxon>Magnoliopsida</taxon>
        <taxon>eudicotyledons</taxon>
        <taxon>Gunneridae</taxon>
        <taxon>Pentapetalae</taxon>
        <taxon>asterids</taxon>
        <taxon>Ericales</taxon>
        <taxon>Theaceae</taxon>
        <taxon>Camellia</taxon>
    </lineage>
</organism>
<name>A0A7J7H5P5_CAMSI</name>
<gene>
    <name evidence="2" type="ORF">HYC85_013802</name>
</gene>